<dbReference type="RefSeq" id="WP_038152937.1">
    <property type="nucleotide sequence ID" value="NZ_JRNT01000026.1"/>
</dbReference>
<dbReference type="EMBL" id="JRNT01000026">
    <property type="protein sequence ID" value="KGF46850.1"/>
    <property type="molecule type" value="Genomic_DNA"/>
</dbReference>
<evidence type="ECO:0008006" key="3">
    <source>
        <dbReference type="Google" id="ProtNLM"/>
    </source>
</evidence>
<dbReference type="InterPro" id="IPR021229">
    <property type="entry name" value="DUF2800"/>
</dbReference>
<dbReference type="Gene3D" id="3.90.320.10">
    <property type="match status" value="1"/>
</dbReference>
<dbReference type="InterPro" id="IPR011604">
    <property type="entry name" value="PDDEXK-like_dom_sf"/>
</dbReference>
<dbReference type="Pfam" id="PF10926">
    <property type="entry name" value="DUF2800"/>
    <property type="match status" value="1"/>
</dbReference>
<protein>
    <recommendedName>
        <fullName evidence="3">Nuclease</fullName>
    </recommendedName>
</protein>
<evidence type="ECO:0000313" key="1">
    <source>
        <dbReference type="EMBL" id="KGF46850.1"/>
    </source>
</evidence>
<organism evidence="1 2">
    <name type="scientific">Veillonella montpellierensis DNF00314</name>
    <dbReference type="NCBI Taxonomy" id="1401067"/>
    <lineage>
        <taxon>Bacteria</taxon>
        <taxon>Bacillati</taxon>
        <taxon>Bacillota</taxon>
        <taxon>Negativicutes</taxon>
        <taxon>Veillonellales</taxon>
        <taxon>Veillonellaceae</taxon>
        <taxon>Veillonella</taxon>
    </lineage>
</organism>
<dbReference type="Proteomes" id="UP000029628">
    <property type="component" value="Unassembled WGS sequence"/>
</dbReference>
<dbReference type="eggNOG" id="COG2887">
    <property type="taxonomic scope" value="Bacteria"/>
</dbReference>
<sequence length="389" mass="43218">MTAHAKLSASSAYRWLHCPGSVSLCEMFPDTTSDFAREGSYAHAIAEQKVLAYKGDITKATCTRRINKLTDTAEKEEWKKEAMRHTDTYLDYVNQVALSVAVAPFIVAEKRVDFSEYVPEGFGTADCLIFLGDELHVVDFKYGKGVAVDAEDNPQMKLYALGAMHDYALIYGGITKVKLTIVQPRLNNISEWATTADDLRAWGESIKPIAQEAFEGAIACKAGDWCRFCNAKVECKARAEHYAKVARMPRHDPRLMTNDDLAGYIGLTEGMDKWMKEIKELALTKCLNGEDVNGYKAVAGRSTRSFTDMDEAFNVLMRNGIDEAILYERTPLTLAKAEKVVGQKEFNALVGDYIIKSEGKPTLVPVSDKRESITNQQSASDVFTVVKGE</sequence>
<dbReference type="AlphaFoldDB" id="A0A096AJ64"/>
<reference evidence="1 2" key="1">
    <citation type="submission" date="2014-07" db="EMBL/GenBank/DDBJ databases">
        <authorList>
            <person name="McCorrison J."/>
            <person name="Sanka R."/>
            <person name="Torralba M."/>
            <person name="Gillis M."/>
            <person name="Haft D.H."/>
            <person name="Methe B."/>
            <person name="Sutton G."/>
            <person name="Nelson K.E."/>
        </authorList>
    </citation>
    <scope>NUCLEOTIDE SEQUENCE [LARGE SCALE GENOMIC DNA]</scope>
    <source>
        <strain evidence="1 2">DNF00314</strain>
    </source>
</reference>
<accession>A0A096AJ64</accession>
<comment type="caution">
    <text evidence="1">The sequence shown here is derived from an EMBL/GenBank/DDBJ whole genome shotgun (WGS) entry which is preliminary data.</text>
</comment>
<keyword evidence="2" id="KW-1185">Reference proteome</keyword>
<proteinExistence type="predicted"/>
<gene>
    <name evidence="1" type="ORF">HMPREF0872_06875</name>
</gene>
<evidence type="ECO:0000313" key="2">
    <source>
        <dbReference type="Proteomes" id="UP000029628"/>
    </source>
</evidence>
<name>A0A096AJ64_9FIRM</name>